<dbReference type="SUPFAM" id="SSF51621">
    <property type="entry name" value="Phosphoenolpyruvate/pyruvate domain"/>
    <property type="match status" value="1"/>
</dbReference>
<dbReference type="InterPro" id="IPR015793">
    <property type="entry name" value="Pyrv_Knase_brl"/>
</dbReference>
<keyword evidence="7" id="KW-0547">Nucleotide-binding</keyword>
<evidence type="ECO:0000313" key="18">
    <source>
        <dbReference type="Proteomes" id="UP000001058"/>
    </source>
</evidence>
<dbReference type="RefSeq" id="XP_002955824.1">
    <property type="nucleotide sequence ID" value="XM_002955778.1"/>
</dbReference>
<reference evidence="17 18" key="1">
    <citation type="journal article" date="2010" name="Science">
        <title>Genomic analysis of organismal complexity in the multicellular green alga Volvox carteri.</title>
        <authorList>
            <person name="Prochnik S.E."/>
            <person name="Umen J."/>
            <person name="Nedelcu A.M."/>
            <person name="Hallmann A."/>
            <person name="Miller S.M."/>
            <person name="Nishii I."/>
            <person name="Ferris P."/>
            <person name="Kuo A."/>
            <person name="Mitros T."/>
            <person name="Fritz-Laylin L.K."/>
            <person name="Hellsten U."/>
            <person name="Chapman J."/>
            <person name="Simakov O."/>
            <person name="Rensing S.A."/>
            <person name="Terry A."/>
            <person name="Pangilinan J."/>
            <person name="Kapitonov V."/>
            <person name="Jurka J."/>
            <person name="Salamov A."/>
            <person name="Shapiro H."/>
            <person name="Schmutz J."/>
            <person name="Grimwood J."/>
            <person name="Lindquist E."/>
            <person name="Lucas S."/>
            <person name="Grigoriev I.V."/>
            <person name="Schmitt R."/>
            <person name="Kirk D."/>
            <person name="Rokhsar D.S."/>
        </authorList>
    </citation>
    <scope>NUCLEOTIDE SEQUENCE [LARGE SCALE GENOMIC DNA]</scope>
    <source>
        <strain evidence="18">f. Nagariensis / Eve</strain>
    </source>
</reference>
<evidence type="ECO:0000256" key="13">
    <source>
        <dbReference type="ARBA" id="ARBA00048152"/>
    </source>
</evidence>
<feature type="non-terminal residue" evidence="17">
    <location>
        <position position="460"/>
    </location>
</feature>
<evidence type="ECO:0000256" key="3">
    <source>
        <dbReference type="ARBA" id="ARBA00008663"/>
    </source>
</evidence>
<dbReference type="Pfam" id="PF00224">
    <property type="entry name" value="PK"/>
    <property type="match status" value="1"/>
</dbReference>
<gene>
    <name evidence="17" type="primary">pyk2</name>
    <name evidence="17" type="ORF">VOLCADRAFT_41359</name>
</gene>
<keyword evidence="11 14" id="KW-0324">Glycolysis</keyword>
<dbReference type="KEGG" id="vcn:VOLCADRAFT_41359"/>
<dbReference type="GO" id="GO:0005524">
    <property type="term" value="F:ATP binding"/>
    <property type="evidence" value="ECO:0007669"/>
    <property type="project" value="UniProtKB-KW"/>
</dbReference>
<evidence type="ECO:0000256" key="11">
    <source>
        <dbReference type="ARBA" id="ARBA00023152"/>
    </source>
</evidence>
<evidence type="ECO:0000259" key="15">
    <source>
        <dbReference type="Pfam" id="PF00224"/>
    </source>
</evidence>
<evidence type="ECO:0000256" key="2">
    <source>
        <dbReference type="ARBA" id="ARBA00004997"/>
    </source>
</evidence>
<dbReference type="InterPro" id="IPR040442">
    <property type="entry name" value="Pyrv_kinase-like_dom_sf"/>
</dbReference>
<dbReference type="GO" id="GO:0000287">
    <property type="term" value="F:magnesium ion binding"/>
    <property type="evidence" value="ECO:0007669"/>
    <property type="project" value="InterPro"/>
</dbReference>
<keyword evidence="8 14" id="KW-0418">Kinase</keyword>
<evidence type="ECO:0000256" key="9">
    <source>
        <dbReference type="ARBA" id="ARBA00022840"/>
    </source>
</evidence>
<dbReference type="PANTHER" id="PTHR11817">
    <property type="entry name" value="PYRUVATE KINASE"/>
    <property type="match status" value="1"/>
</dbReference>
<feature type="non-terminal residue" evidence="17">
    <location>
        <position position="1"/>
    </location>
</feature>
<sequence length="460" mass="49943">QVVATLGPACNDVDTLAQLLEAGMTVARIDLTWGPLEYHKRSLSNLNNAMKRVRRMCGVMVDILGREMLIRRPYRLGADVTAGSTITITTREDAEASPSLLPITYAKFPSLVLTGDVVYIGRYLACGAPEMGSLYLKVEQVVLADAGDVICTALNDAEMYGLLTVFNLERYDISDLPVMTEYDKLALRDLVDNGFEIDFVSISYCRSGADVREVRQFLESVPALGSSSVIAKVETRQALFNFRGILEAADGIVVSRGLLGLDCVPEKASTTMKSLCSAANLVGKPVIITRVLDSMVDNPRPTRAEATDVANAVLDGADALFLGAETLRGKFPVATVRTLVSIARQAEKVFDFRHHFEWLMQVTAGTLYGGGPTGPYMGKLESIASSAVRAAEKVKASLIVVYTHTSRVASLVAKYRPPMPILTLVVPRLTSDGLKWRLQGRGHARQCLMVRGLLPMLSAP</sequence>
<dbReference type="EC" id="2.7.1.40" evidence="4 14"/>
<dbReference type="InterPro" id="IPR015813">
    <property type="entry name" value="Pyrv/PenolPyrv_kinase-like_dom"/>
</dbReference>
<keyword evidence="10 14" id="KW-0460">Magnesium</keyword>
<dbReference type="Gene3D" id="3.40.1380.20">
    <property type="entry name" value="Pyruvate kinase, C-terminal domain"/>
    <property type="match status" value="1"/>
</dbReference>
<dbReference type="Gene3D" id="3.20.20.60">
    <property type="entry name" value="Phosphoenolpyruvate-binding domains"/>
    <property type="match status" value="1"/>
</dbReference>
<evidence type="ECO:0000256" key="8">
    <source>
        <dbReference type="ARBA" id="ARBA00022777"/>
    </source>
</evidence>
<dbReference type="PRINTS" id="PR01050">
    <property type="entry name" value="PYRUVTKNASE"/>
</dbReference>
<dbReference type="InParanoid" id="D8UAZ9"/>
<feature type="domain" description="Pyruvate kinase C-terminal" evidence="16">
    <location>
        <begin position="381"/>
        <end position="457"/>
    </location>
</feature>
<evidence type="ECO:0000256" key="5">
    <source>
        <dbReference type="ARBA" id="ARBA00022679"/>
    </source>
</evidence>
<evidence type="ECO:0000256" key="7">
    <source>
        <dbReference type="ARBA" id="ARBA00022741"/>
    </source>
</evidence>
<dbReference type="AlphaFoldDB" id="D8UAZ9"/>
<evidence type="ECO:0000256" key="6">
    <source>
        <dbReference type="ARBA" id="ARBA00022723"/>
    </source>
</evidence>
<keyword evidence="12 17" id="KW-0670">Pyruvate</keyword>
<dbReference type="Gene3D" id="2.40.33.10">
    <property type="entry name" value="PK beta-barrel domain-like"/>
    <property type="match status" value="1"/>
</dbReference>
<evidence type="ECO:0000313" key="17">
    <source>
        <dbReference type="EMBL" id="EFJ43025.1"/>
    </source>
</evidence>
<dbReference type="UniPathway" id="UPA00109">
    <property type="reaction ID" value="UER00188"/>
</dbReference>
<comment type="cofactor">
    <cofactor evidence="1">
        <name>K(+)</name>
        <dbReference type="ChEBI" id="CHEBI:29103"/>
    </cofactor>
</comment>
<dbReference type="GO" id="GO:0030955">
    <property type="term" value="F:potassium ion binding"/>
    <property type="evidence" value="ECO:0007669"/>
    <property type="project" value="InterPro"/>
</dbReference>
<dbReference type="InterPro" id="IPR015795">
    <property type="entry name" value="Pyrv_Knase_C"/>
</dbReference>
<feature type="domain" description="Pyruvate kinase barrel" evidence="15">
    <location>
        <begin position="2"/>
        <end position="336"/>
    </location>
</feature>
<dbReference type="GeneID" id="9614605"/>
<keyword evidence="6" id="KW-0479">Metal-binding</keyword>
<evidence type="ECO:0000256" key="10">
    <source>
        <dbReference type="ARBA" id="ARBA00022842"/>
    </source>
</evidence>
<name>D8UAZ9_VOLCA</name>
<dbReference type="eggNOG" id="KOG2323">
    <property type="taxonomic scope" value="Eukaryota"/>
</dbReference>
<dbReference type="Pfam" id="PF02887">
    <property type="entry name" value="PK_C"/>
    <property type="match status" value="1"/>
</dbReference>
<dbReference type="InterPro" id="IPR015806">
    <property type="entry name" value="Pyrv_Knase_insert_dom_sf"/>
</dbReference>
<evidence type="ECO:0000259" key="16">
    <source>
        <dbReference type="Pfam" id="PF02887"/>
    </source>
</evidence>
<evidence type="ECO:0000256" key="1">
    <source>
        <dbReference type="ARBA" id="ARBA00001958"/>
    </source>
</evidence>
<organism evidence="18">
    <name type="scientific">Volvox carteri f. nagariensis</name>
    <dbReference type="NCBI Taxonomy" id="3068"/>
    <lineage>
        <taxon>Eukaryota</taxon>
        <taxon>Viridiplantae</taxon>
        <taxon>Chlorophyta</taxon>
        <taxon>core chlorophytes</taxon>
        <taxon>Chlorophyceae</taxon>
        <taxon>CS clade</taxon>
        <taxon>Chlamydomonadales</taxon>
        <taxon>Volvocaceae</taxon>
        <taxon>Volvox</taxon>
    </lineage>
</organism>
<dbReference type="InterPro" id="IPR036918">
    <property type="entry name" value="Pyrv_Knase_C_sf"/>
</dbReference>
<dbReference type="STRING" id="3068.D8UAZ9"/>
<protein>
    <recommendedName>
        <fullName evidence="4 14">Pyruvate kinase</fullName>
        <ecNumber evidence="4 14">2.7.1.40</ecNumber>
    </recommendedName>
</protein>
<evidence type="ECO:0000256" key="14">
    <source>
        <dbReference type="RuleBase" id="RU000504"/>
    </source>
</evidence>
<proteinExistence type="inferred from homology"/>
<dbReference type="Proteomes" id="UP000001058">
    <property type="component" value="Unassembled WGS sequence"/>
</dbReference>
<dbReference type="EMBL" id="GL378376">
    <property type="protein sequence ID" value="EFJ43025.1"/>
    <property type="molecule type" value="Genomic_DNA"/>
</dbReference>
<dbReference type="OrthoDB" id="108365at2759"/>
<comment type="similarity">
    <text evidence="3 14">Belongs to the pyruvate kinase family.</text>
</comment>
<comment type="pathway">
    <text evidence="2 14">Carbohydrate degradation; glycolysis; pyruvate from D-glyceraldehyde 3-phosphate: step 5/5.</text>
</comment>
<keyword evidence="18" id="KW-1185">Reference proteome</keyword>
<keyword evidence="9" id="KW-0067">ATP-binding</keyword>
<dbReference type="GO" id="GO:0016301">
    <property type="term" value="F:kinase activity"/>
    <property type="evidence" value="ECO:0007669"/>
    <property type="project" value="UniProtKB-KW"/>
</dbReference>
<comment type="catalytic activity">
    <reaction evidence="13 14">
        <text>pyruvate + ATP = phosphoenolpyruvate + ADP + H(+)</text>
        <dbReference type="Rhea" id="RHEA:18157"/>
        <dbReference type="ChEBI" id="CHEBI:15361"/>
        <dbReference type="ChEBI" id="CHEBI:15378"/>
        <dbReference type="ChEBI" id="CHEBI:30616"/>
        <dbReference type="ChEBI" id="CHEBI:58702"/>
        <dbReference type="ChEBI" id="CHEBI:456216"/>
        <dbReference type="EC" id="2.7.1.40"/>
    </reaction>
</comment>
<accession>D8UAZ9</accession>
<dbReference type="SUPFAM" id="SSF52935">
    <property type="entry name" value="PK C-terminal domain-like"/>
    <property type="match status" value="1"/>
</dbReference>
<dbReference type="GO" id="GO:0004743">
    <property type="term" value="F:pyruvate kinase activity"/>
    <property type="evidence" value="ECO:0007669"/>
    <property type="project" value="UniProtKB-EC"/>
</dbReference>
<keyword evidence="5 14" id="KW-0808">Transferase</keyword>
<dbReference type="InterPro" id="IPR001697">
    <property type="entry name" value="Pyr_Knase"/>
</dbReference>
<evidence type="ECO:0000256" key="12">
    <source>
        <dbReference type="ARBA" id="ARBA00023317"/>
    </source>
</evidence>
<evidence type="ECO:0000256" key="4">
    <source>
        <dbReference type="ARBA" id="ARBA00012142"/>
    </source>
</evidence>